<evidence type="ECO:0000256" key="1">
    <source>
        <dbReference type="ARBA" id="ARBA00022723"/>
    </source>
</evidence>
<dbReference type="RefSeq" id="WP_217066723.1">
    <property type="nucleotide sequence ID" value="NZ_JAHQCS010000102.1"/>
</dbReference>
<reference evidence="5 6" key="1">
    <citation type="submission" date="2021-06" db="EMBL/GenBank/DDBJ databases">
        <title>Bacillus sp. RD4P76, an endophyte from a halophyte.</title>
        <authorList>
            <person name="Sun J.-Q."/>
        </authorList>
    </citation>
    <scope>NUCLEOTIDE SEQUENCE [LARGE SCALE GENOMIC DNA]</scope>
    <source>
        <strain evidence="5 6">CGMCC 1.15917</strain>
    </source>
</reference>
<dbReference type="Proteomes" id="UP000784880">
    <property type="component" value="Unassembled WGS sequence"/>
</dbReference>
<evidence type="ECO:0000256" key="3">
    <source>
        <dbReference type="PROSITE-ProRule" id="PRU00433"/>
    </source>
</evidence>
<evidence type="ECO:0000313" key="6">
    <source>
        <dbReference type="Proteomes" id="UP000784880"/>
    </source>
</evidence>
<proteinExistence type="predicted"/>
<evidence type="ECO:0000259" key="4">
    <source>
        <dbReference type="PROSITE" id="PS51007"/>
    </source>
</evidence>
<accession>A0ABS6JGM4</accession>
<dbReference type="PROSITE" id="PS51007">
    <property type="entry name" value="CYTC"/>
    <property type="match status" value="1"/>
</dbReference>
<dbReference type="EMBL" id="JAHQCS010000102">
    <property type="protein sequence ID" value="MBU9712545.1"/>
    <property type="molecule type" value="Genomic_DNA"/>
</dbReference>
<organism evidence="5 6">
    <name type="scientific">Evansella tamaricis</name>
    <dbReference type="NCBI Taxonomy" id="2069301"/>
    <lineage>
        <taxon>Bacteria</taxon>
        <taxon>Bacillati</taxon>
        <taxon>Bacillota</taxon>
        <taxon>Bacilli</taxon>
        <taxon>Bacillales</taxon>
        <taxon>Bacillaceae</taxon>
        <taxon>Evansella</taxon>
    </lineage>
</organism>
<keyword evidence="3" id="KW-0349">Heme</keyword>
<keyword evidence="2 3" id="KW-0408">Iron</keyword>
<sequence length="116" mass="12659">MEKQKKIFGLLLFVALTVMILMGCEVSGNGQSDSRGEVDELTSIAQPLYNRSCIGCHGTDLNGASAPGLLNTGLSRQEFIDFTYEGVGLMPGKLVSLEDAEIITDWIIQMEENMNK</sequence>
<comment type="caution">
    <text evidence="5">The sequence shown here is derived from an EMBL/GenBank/DDBJ whole genome shotgun (WGS) entry which is preliminary data.</text>
</comment>
<keyword evidence="6" id="KW-1185">Reference proteome</keyword>
<name>A0ABS6JGM4_9BACI</name>
<evidence type="ECO:0000256" key="2">
    <source>
        <dbReference type="ARBA" id="ARBA00023004"/>
    </source>
</evidence>
<dbReference type="InterPro" id="IPR009056">
    <property type="entry name" value="Cyt_c-like_dom"/>
</dbReference>
<evidence type="ECO:0000313" key="5">
    <source>
        <dbReference type="EMBL" id="MBU9712545.1"/>
    </source>
</evidence>
<gene>
    <name evidence="5" type="ORF">KS419_12410</name>
</gene>
<dbReference type="PROSITE" id="PS51257">
    <property type="entry name" value="PROKAR_LIPOPROTEIN"/>
    <property type="match status" value="1"/>
</dbReference>
<dbReference type="Pfam" id="PF13442">
    <property type="entry name" value="Cytochrome_CBB3"/>
    <property type="match status" value="1"/>
</dbReference>
<protein>
    <submittedName>
        <fullName evidence="5">Cytochrome c</fullName>
    </submittedName>
</protein>
<feature type="domain" description="Cytochrome c" evidence="4">
    <location>
        <begin position="40"/>
        <end position="111"/>
    </location>
</feature>
<keyword evidence="1 3" id="KW-0479">Metal-binding</keyword>